<reference evidence="2" key="1">
    <citation type="submission" date="2017-03" db="EMBL/GenBank/DDBJ databases">
        <title>Phytopthora megakarya and P. palmivora, two closely related causual agents of cacao black pod achieved similar genome size and gene model numbers by different mechanisms.</title>
        <authorList>
            <person name="Ali S."/>
            <person name="Shao J."/>
            <person name="Larry D.J."/>
            <person name="Kronmiller B."/>
            <person name="Shen D."/>
            <person name="Strem M.D."/>
            <person name="Melnick R.L."/>
            <person name="Guiltinan M.J."/>
            <person name="Tyler B.M."/>
            <person name="Meinhardt L.W."/>
            <person name="Bailey B.A."/>
        </authorList>
    </citation>
    <scope>NUCLEOTIDE SEQUENCE [LARGE SCALE GENOMIC DNA]</scope>
    <source>
        <strain evidence="2">zdho120</strain>
    </source>
</reference>
<accession>A0A225VEI4</accession>
<dbReference type="Proteomes" id="UP000198211">
    <property type="component" value="Unassembled WGS sequence"/>
</dbReference>
<evidence type="ECO:0000313" key="1">
    <source>
        <dbReference type="EMBL" id="OWZ02890.1"/>
    </source>
</evidence>
<protein>
    <submittedName>
        <fullName evidence="1">Uncharacterized protein</fullName>
    </submittedName>
</protein>
<comment type="caution">
    <text evidence="1">The sequence shown here is derived from an EMBL/GenBank/DDBJ whole genome shotgun (WGS) entry which is preliminary data.</text>
</comment>
<dbReference type="OrthoDB" id="143053at2759"/>
<proteinExistence type="predicted"/>
<organism evidence="1 2">
    <name type="scientific">Phytophthora megakarya</name>
    <dbReference type="NCBI Taxonomy" id="4795"/>
    <lineage>
        <taxon>Eukaryota</taxon>
        <taxon>Sar</taxon>
        <taxon>Stramenopiles</taxon>
        <taxon>Oomycota</taxon>
        <taxon>Peronosporomycetes</taxon>
        <taxon>Peronosporales</taxon>
        <taxon>Peronosporaceae</taxon>
        <taxon>Phytophthora</taxon>
    </lineage>
</organism>
<dbReference type="AlphaFoldDB" id="A0A225VEI4"/>
<dbReference type="STRING" id="4795.A0A225VEI4"/>
<keyword evidence="2" id="KW-1185">Reference proteome</keyword>
<gene>
    <name evidence="1" type="ORF">PHMEG_00025473</name>
</gene>
<dbReference type="EMBL" id="NBNE01005876">
    <property type="protein sequence ID" value="OWZ02890.1"/>
    <property type="molecule type" value="Genomic_DNA"/>
</dbReference>
<sequence length="179" mass="20261">MVKFTISDTASAAKKVSKAFDTGLGLRESRRAKLVVNQDSGHLEKQHVIVTSGSDFPEGGALVKKFRKLNNYSTRQREWVVKFYHYPVLKTFLDIEVRVASTVSLFRHSIVNFRAFEKYFSADNEDDDSTVFRAISTSDWELVIELEDILNVVAHFGICGNSKRAVTFVLDNGFAEMDL</sequence>
<evidence type="ECO:0000313" key="2">
    <source>
        <dbReference type="Proteomes" id="UP000198211"/>
    </source>
</evidence>
<name>A0A225VEI4_9STRA</name>